<dbReference type="InterPro" id="IPR004680">
    <property type="entry name" value="Cit_transptr-like_dom"/>
</dbReference>
<dbReference type="EMBL" id="JACEGA010000001">
    <property type="protein sequence ID" value="MBB2182070.1"/>
    <property type="molecule type" value="Genomic_DNA"/>
</dbReference>
<comment type="caution">
    <text evidence="8">The sequence shown here is derived from an EMBL/GenBank/DDBJ whole genome shotgun (WGS) entry which is preliminary data.</text>
</comment>
<dbReference type="PANTHER" id="PTHR43568:SF1">
    <property type="entry name" value="P PROTEIN"/>
    <property type="match status" value="1"/>
</dbReference>
<proteinExistence type="predicted"/>
<feature type="transmembrane region" description="Helical" evidence="6">
    <location>
        <begin position="102"/>
        <end position="118"/>
    </location>
</feature>
<evidence type="ECO:0000256" key="6">
    <source>
        <dbReference type="SAM" id="Phobius"/>
    </source>
</evidence>
<evidence type="ECO:0000256" key="1">
    <source>
        <dbReference type="ARBA" id="ARBA00004141"/>
    </source>
</evidence>
<dbReference type="InterPro" id="IPR051475">
    <property type="entry name" value="Diverse_Ion_Transporter"/>
</dbReference>
<feature type="domain" description="Citrate transporter-like" evidence="7">
    <location>
        <begin position="22"/>
        <end position="311"/>
    </location>
</feature>
<keyword evidence="5 6" id="KW-0472">Membrane</keyword>
<keyword evidence="9" id="KW-1185">Reference proteome</keyword>
<gene>
    <name evidence="8" type="ORF">H0486_04180</name>
</gene>
<feature type="transmembrane region" description="Helical" evidence="6">
    <location>
        <begin position="44"/>
        <end position="67"/>
    </location>
</feature>
<organism evidence="8 9">
    <name type="scientific">Variimorphobacter saccharofermentans</name>
    <dbReference type="NCBI Taxonomy" id="2755051"/>
    <lineage>
        <taxon>Bacteria</taxon>
        <taxon>Bacillati</taxon>
        <taxon>Bacillota</taxon>
        <taxon>Clostridia</taxon>
        <taxon>Lachnospirales</taxon>
        <taxon>Lachnospiraceae</taxon>
        <taxon>Variimorphobacter</taxon>
    </lineage>
</organism>
<protein>
    <submittedName>
        <fullName evidence="8">Anion permease</fullName>
    </submittedName>
</protein>
<evidence type="ECO:0000313" key="9">
    <source>
        <dbReference type="Proteomes" id="UP000574276"/>
    </source>
</evidence>
<feature type="transmembrane region" description="Helical" evidence="6">
    <location>
        <begin position="164"/>
        <end position="185"/>
    </location>
</feature>
<feature type="transmembrane region" description="Helical" evidence="6">
    <location>
        <begin position="123"/>
        <end position="144"/>
    </location>
</feature>
<feature type="transmembrane region" description="Helical" evidence="6">
    <location>
        <begin position="12"/>
        <end position="32"/>
    </location>
</feature>
<accession>A0A839JXA5</accession>
<dbReference type="GO" id="GO:0016020">
    <property type="term" value="C:membrane"/>
    <property type="evidence" value="ECO:0007669"/>
    <property type="project" value="UniProtKB-SubCell"/>
</dbReference>
<dbReference type="PANTHER" id="PTHR43568">
    <property type="entry name" value="P PROTEIN"/>
    <property type="match status" value="1"/>
</dbReference>
<evidence type="ECO:0000256" key="5">
    <source>
        <dbReference type="ARBA" id="ARBA00023136"/>
    </source>
</evidence>
<feature type="transmembrane region" description="Helical" evidence="6">
    <location>
        <begin position="290"/>
        <end position="312"/>
    </location>
</feature>
<dbReference type="AlphaFoldDB" id="A0A839JXA5"/>
<feature type="transmembrane region" description="Helical" evidence="6">
    <location>
        <begin position="355"/>
        <end position="376"/>
    </location>
</feature>
<sequence>MMKLYARVKHLIKTETVLLISAFVAIVTMFFVKPSLHYISYLDLRVLSLLFCLMAVVAGLNDTGIFIRVSEKLLKKVQNIRSLSFVFISLSFFSSMLITNDVALITFVPFAIMILRMTGQEKYFIPVIVLDTIAANLGSMLTPIGNPQNLYLYNTYYVSMIDFLQITLPYTILSFLLLSITIILMKKETLQLTIINKSEEKKTDNKKRYMLTMYCILFLVCLTCVIRILDYRLTLLIVFVVILIFDRKILRKVDYSLLLTFVCFFIFVGNIGNIPVIRNYLGNLLVSRELTVALIASQIISNVPTAVLLSAFTDNYKALILGTDIGGLGTLVASLASLISYKFYCKTEHAKPGKYLGVFSLYNLVFLVVLCLFYMLTNT</sequence>
<feature type="transmembrane region" description="Helical" evidence="6">
    <location>
        <begin position="234"/>
        <end position="250"/>
    </location>
</feature>
<comment type="subcellular location">
    <subcellularLocation>
        <location evidence="1">Membrane</location>
        <topology evidence="1">Multi-pass membrane protein</topology>
    </subcellularLocation>
</comment>
<evidence type="ECO:0000313" key="8">
    <source>
        <dbReference type="EMBL" id="MBB2182070.1"/>
    </source>
</evidence>
<name>A0A839JXA5_9FIRM</name>
<feature type="transmembrane region" description="Helical" evidence="6">
    <location>
        <begin position="319"/>
        <end position="343"/>
    </location>
</feature>
<dbReference type="Pfam" id="PF03600">
    <property type="entry name" value="CitMHS"/>
    <property type="match status" value="1"/>
</dbReference>
<dbReference type="RefSeq" id="WP_228351803.1">
    <property type="nucleotide sequence ID" value="NZ_JACEGA010000001.1"/>
</dbReference>
<evidence type="ECO:0000256" key="3">
    <source>
        <dbReference type="ARBA" id="ARBA00022692"/>
    </source>
</evidence>
<evidence type="ECO:0000256" key="4">
    <source>
        <dbReference type="ARBA" id="ARBA00022989"/>
    </source>
</evidence>
<feature type="transmembrane region" description="Helical" evidence="6">
    <location>
        <begin position="79"/>
        <end position="96"/>
    </location>
</feature>
<evidence type="ECO:0000259" key="7">
    <source>
        <dbReference type="Pfam" id="PF03600"/>
    </source>
</evidence>
<reference evidence="8 9" key="1">
    <citation type="submission" date="2020-07" db="EMBL/GenBank/DDBJ databases">
        <title>Characterization and genome sequencing of isolate MD1, a novel member within the family Lachnospiraceae.</title>
        <authorList>
            <person name="Rettenmaier R."/>
            <person name="Di Bello L."/>
            <person name="Zinser C."/>
            <person name="Scheitz K."/>
            <person name="Liebl W."/>
            <person name="Zverlov V."/>
        </authorList>
    </citation>
    <scope>NUCLEOTIDE SEQUENCE [LARGE SCALE GENOMIC DNA]</scope>
    <source>
        <strain evidence="8 9">MD1</strain>
    </source>
</reference>
<keyword evidence="4 6" id="KW-1133">Transmembrane helix</keyword>
<dbReference type="Proteomes" id="UP000574276">
    <property type="component" value="Unassembled WGS sequence"/>
</dbReference>
<keyword evidence="3 6" id="KW-0812">Transmembrane</keyword>
<evidence type="ECO:0000256" key="2">
    <source>
        <dbReference type="ARBA" id="ARBA00022448"/>
    </source>
</evidence>
<dbReference type="GO" id="GO:0055085">
    <property type="term" value="P:transmembrane transport"/>
    <property type="evidence" value="ECO:0007669"/>
    <property type="project" value="InterPro"/>
</dbReference>
<feature type="transmembrane region" description="Helical" evidence="6">
    <location>
        <begin position="257"/>
        <end position="278"/>
    </location>
</feature>
<feature type="transmembrane region" description="Helical" evidence="6">
    <location>
        <begin position="209"/>
        <end position="228"/>
    </location>
</feature>
<keyword evidence="2" id="KW-0813">Transport</keyword>